<evidence type="ECO:0000313" key="3">
    <source>
        <dbReference type="EMBL" id="ASV63464.1"/>
    </source>
</evidence>
<comment type="similarity">
    <text evidence="1 2">Belongs to the terpene synthase family.</text>
</comment>
<keyword evidence="2" id="KW-0456">Lyase</keyword>
<dbReference type="InterPro" id="IPR034686">
    <property type="entry name" value="Terpene_cyclase-like_2"/>
</dbReference>
<keyword evidence="2" id="KW-0479">Metal-binding</keyword>
<dbReference type="PANTHER" id="PTHR35201">
    <property type="entry name" value="TERPENE SYNTHASE"/>
    <property type="match status" value="1"/>
</dbReference>
<evidence type="ECO:0000256" key="2">
    <source>
        <dbReference type="RuleBase" id="RU366034"/>
    </source>
</evidence>
<proteinExistence type="evidence at transcript level"/>
<dbReference type="SUPFAM" id="SSF48576">
    <property type="entry name" value="Terpenoid synthases"/>
    <property type="match status" value="1"/>
</dbReference>
<dbReference type="AlphaFoldDB" id="A0A286R621"/>
<dbReference type="Pfam" id="PF19086">
    <property type="entry name" value="Terpene_syn_C_2"/>
    <property type="match status" value="1"/>
</dbReference>
<reference evidence="3" key="1">
    <citation type="journal article" date="2017" name="J. Am. Chem. Soc.">
        <title>A Red Algal Bourbonane Sesquiterpene Synthase Defined by Microgram-scale NMR-coupled Crystalline Sponge XRD Analysis.</title>
        <authorList>
            <person name="Kersten R.D."/>
            <person name="Lee S."/>
            <person name="Fujita D."/>
            <person name="Pluskal T."/>
            <person name="Kram S."/>
            <person name="Smith J.E."/>
            <person name="Iwai T."/>
            <person name="Noel J.P."/>
            <person name="Fujita M."/>
            <person name="Weng J.K."/>
        </authorList>
    </citation>
    <scope>NUCLEOTIDE SEQUENCE</scope>
</reference>
<organism evidence="3">
    <name type="scientific">Laurencia pacifica</name>
    <dbReference type="NCBI Taxonomy" id="290688"/>
    <lineage>
        <taxon>Eukaryota</taxon>
        <taxon>Rhodophyta</taxon>
        <taxon>Florideophyceae</taxon>
        <taxon>Rhodymeniophycidae</taxon>
        <taxon>Ceramiales</taxon>
        <taxon>Rhodomelaceae</taxon>
        <taxon>Laurencieae</taxon>
        <taxon>Laurencia</taxon>
    </lineage>
</organism>
<dbReference type="GO" id="GO:0010333">
    <property type="term" value="F:terpene synthase activity"/>
    <property type="evidence" value="ECO:0007669"/>
    <property type="project" value="InterPro"/>
</dbReference>
<gene>
    <name evidence="3" type="primary">TPS-A</name>
</gene>
<dbReference type="PANTHER" id="PTHR35201:SF4">
    <property type="entry name" value="BETA-PINACENE SYNTHASE-RELATED"/>
    <property type="match status" value="1"/>
</dbReference>
<dbReference type="InterPro" id="IPR008949">
    <property type="entry name" value="Isoprenoid_synthase_dom_sf"/>
</dbReference>
<evidence type="ECO:0000256" key="1">
    <source>
        <dbReference type="ARBA" id="ARBA00006333"/>
    </source>
</evidence>
<dbReference type="GO" id="GO:0046872">
    <property type="term" value="F:metal ion binding"/>
    <property type="evidence" value="ECO:0007669"/>
    <property type="project" value="UniProtKB-KW"/>
</dbReference>
<protein>
    <recommendedName>
        <fullName evidence="2">Terpene synthase</fullName>
        <ecNumber evidence="2">4.2.3.-</ecNumber>
    </recommendedName>
</protein>
<name>A0A286R621_9FLOR</name>
<dbReference type="EC" id="4.2.3.-" evidence="2"/>
<sequence length="341" mass="38311">MSLANNIAPTHSMRSDSVEVGFNKLRFTSFTSFGDEFINEHEAPAFIESVAWFQSLNAIATPQHLKIVKNATFERLVSRTFPFADLAGARIATDLMILTFLIDDLSDVVEATDDTAMHAMSAVEGQVTHVLRGGTPRPGEHPLAVAMRSIVDRAMLTYNPDWIDLMRKEFITYLEMNRLERINRLEGPGLSWTMFENTRYYSSCVLPFLYLSAGMGCTGCPSTVLSVPFVKIMTDLTVNHVAWVNDIVGANKERKEAVNNNIVFVIANDRGLTMAGAVKDAVKRTNQECEVFLNLEHRLHAGGAVVDGDDLFNYIEVLKYWMRGSLDWHFESKRYKVKASK</sequence>
<accession>A0A286R621</accession>
<comment type="cofactor">
    <cofactor evidence="2">
        <name>Mg(2+)</name>
        <dbReference type="ChEBI" id="CHEBI:18420"/>
    </cofactor>
</comment>
<dbReference type="EMBL" id="KY689932">
    <property type="protein sequence ID" value="ASV63464.1"/>
    <property type="molecule type" value="mRNA"/>
</dbReference>
<keyword evidence="2" id="KW-0460">Magnesium</keyword>
<dbReference type="GO" id="GO:0008299">
    <property type="term" value="P:isoprenoid biosynthetic process"/>
    <property type="evidence" value="ECO:0007669"/>
    <property type="project" value="UniProtKB-ARBA"/>
</dbReference>
<dbReference type="Gene3D" id="1.10.600.10">
    <property type="entry name" value="Farnesyl Diphosphate Synthase"/>
    <property type="match status" value="1"/>
</dbReference>